<comment type="caution">
    <text evidence="1">The sequence shown here is derived from an EMBL/GenBank/DDBJ whole genome shotgun (WGS) entry which is preliminary data.</text>
</comment>
<gene>
    <name evidence="1" type="ORF">S03H2_72578</name>
</gene>
<reference evidence="1" key="1">
    <citation type="journal article" date="2014" name="Front. Microbiol.">
        <title>High frequency of phylogenetically diverse reductive dehalogenase-homologous genes in deep subseafloor sedimentary metagenomes.</title>
        <authorList>
            <person name="Kawai M."/>
            <person name="Futagami T."/>
            <person name="Toyoda A."/>
            <person name="Takaki Y."/>
            <person name="Nishi S."/>
            <person name="Hori S."/>
            <person name="Arai W."/>
            <person name="Tsubouchi T."/>
            <person name="Morono Y."/>
            <person name="Uchiyama I."/>
            <person name="Ito T."/>
            <person name="Fujiyama A."/>
            <person name="Inagaki F."/>
            <person name="Takami H."/>
        </authorList>
    </citation>
    <scope>NUCLEOTIDE SEQUENCE</scope>
    <source>
        <strain evidence="1">Expedition CK06-06</strain>
    </source>
</reference>
<dbReference type="AlphaFoldDB" id="X1J8V9"/>
<proteinExistence type="predicted"/>
<feature type="non-terminal residue" evidence="1">
    <location>
        <position position="46"/>
    </location>
</feature>
<dbReference type="EMBL" id="BARU01049165">
    <property type="protein sequence ID" value="GAH91126.1"/>
    <property type="molecule type" value="Genomic_DNA"/>
</dbReference>
<protein>
    <recommendedName>
        <fullName evidence="2">Ribbon-helix-helix protein CopG domain-containing protein</fullName>
    </recommendedName>
</protein>
<sequence>MKFTKSISLSLESIDIIDAFMEERKMVNFSKAVNMLIIERKRFFKI</sequence>
<name>X1J8V9_9ZZZZ</name>
<accession>X1J8V9</accession>
<organism evidence="1">
    <name type="scientific">marine sediment metagenome</name>
    <dbReference type="NCBI Taxonomy" id="412755"/>
    <lineage>
        <taxon>unclassified sequences</taxon>
        <taxon>metagenomes</taxon>
        <taxon>ecological metagenomes</taxon>
    </lineage>
</organism>
<evidence type="ECO:0000313" key="1">
    <source>
        <dbReference type="EMBL" id="GAH91126.1"/>
    </source>
</evidence>
<evidence type="ECO:0008006" key="2">
    <source>
        <dbReference type="Google" id="ProtNLM"/>
    </source>
</evidence>